<dbReference type="AlphaFoldDB" id="A0A552F6W4"/>
<dbReference type="EMBL" id="SFBI01000018">
    <property type="protein sequence ID" value="TRU42451.1"/>
    <property type="molecule type" value="Genomic_DNA"/>
</dbReference>
<accession>A0A552F6W4</accession>
<gene>
    <name evidence="1" type="ORF">EWV92_01640</name>
</gene>
<evidence type="ECO:0008006" key="3">
    <source>
        <dbReference type="Google" id="ProtNLM"/>
    </source>
</evidence>
<sequence>MTKLLEEAIAQVKQLPESEQNRIAAMLIKQLESRSPEYDFWDEFDQILEECQMNTGISDLSYQHDHYIHGLPKRESEKDCPQSLTYSAN</sequence>
<reference evidence="1 2" key="1">
    <citation type="submission" date="2019-01" db="EMBL/GenBank/DDBJ databases">
        <title>Coherence of Microcystis species and biogeography revealed through population genomics.</title>
        <authorList>
            <person name="Perez-Carrascal O.M."/>
            <person name="Terrat Y."/>
            <person name="Giani A."/>
            <person name="Fortin N."/>
            <person name="Tromas N."/>
            <person name="Shapiro B.J."/>
        </authorList>
    </citation>
    <scope>NUCLEOTIDE SEQUENCE [LARGE SCALE GENOMIC DNA]</scope>
    <source>
        <strain evidence="1">Ma_MB_S_20031200_S102</strain>
    </source>
</reference>
<proteinExistence type="predicted"/>
<dbReference type="Proteomes" id="UP000317708">
    <property type="component" value="Unassembled WGS sequence"/>
</dbReference>
<name>A0A552F6W4_MICAE</name>
<organism evidence="1 2">
    <name type="scientific">Microcystis aeruginosa Ma_MB_S_20031200_S102</name>
    <dbReference type="NCBI Taxonomy" id="2486254"/>
    <lineage>
        <taxon>Bacteria</taxon>
        <taxon>Bacillati</taxon>
        <taxon>Cyanobacteriota</taxon>
        <taxon>Cyanophyceae</taxon>
        <taxon>Oscillatoriophycideae</taxon>
        <taxon>Chroococcales</taxon>
        <taxon>Microcystaceae</taxon>
        <taxon>Microcystis</taxon>
    </lineage>
</organism>
<evidence type="ECO:0000313" key="2">
    <source>
        <dbReference type="Proteomes" id="UP000317708"/>
    </source>
</evidence>
<comment type="caution">
    <text evidence="1">The sequence shown here is derived from an EMBL/GenBank/DDBJ whole genome shotgun (WGS) entry which is preliminary data.</text>
</comment>
<protein>
    <recommendedName>
        <fullName evidence="3">DUF2281 domain-containing protein</fullName>
    </recommendedName>
</protein>
<evidence type="ECO:0000313" key="1">
    <source>
        <dbReference type="EMBL" id="TRU42451.1"/>
    </source>
</evidence>